<organism evidence="2 3">
    <name type="scientific">Batillaria attramentaria</name>
    <dbReference type="NCBI Taxonomy" id="370345"/>
    <lineage>
        <taxon>Eukaryota</taxon>
        <taxon>Metazoa</taxon>
        <taxon>Spiralia</taxon>
        <taxon>Lophotrochozoa</taxon>
        <taxon>Mollusca</taxon>
        <taxon>Gastropoda</taxon>
        <taxon>Caenogastropoda</taxon>
        <taxon>Sorbeoconcha</taxon>
        <taxon>Cerithioidea</taxon>
        <taxon>Batillariidae</taxon>
        <taxon>Batillaria</taxon>
    </lineage>
</organism>
<feature type="region of interest" description="Disordered" evidence="1">
    <location>
        <begin position="16"/>
        <end position="63"/>
    </location>
</feature>
<evidence type="ECO:0000256" key="1">
    <source>
        <dbReference type="SAM" id="MobiDB-lite"/>
    </source>
</evidence>
<evidence type="ECO:0000313" key="3">
    <source>
        <dbReference type="Proteomes" id="UP001519460"/>
    </source>
</evidence>
<sequence length="144" mass="16539">MYTLYHRHVAVTIALDLRSQPGNHPNPAPHERLPGAKSSDGPYTRGTSPPTQESGNTGMMGVRERKVRQQTADFLPQIPPLPDKPFDNSNHCSNTRSHWAQLVRRDRGFSRQSRRELMSRDDVSLWSERLTLCCSRYRDEKNNL</sequence>
<feature type="compositionally biased region" description="Polar residues" evidence="1">
    <location>
        <begin position="45"/>
        <end position="57"/>
    </location>
</feature>
<comment type="caution">
    <text evidence="2">The sequence shown here is derived from an EMBL/GenBank/DDBJ whole genome shotgun (WGS) entry which is preliminary data.</text>
</comment>
<name>A0ABD0KLY7_9CAEN</name>
<dbReference type="Proteomes" id="UP001519460">
    <property type="component" value="Unassembled WGS sequence"/>
</dbReference>
<dbReference type="AlphaFoldDB" id="A0ABD0KLY7"/>
<protein>
    <submittedName>
        <fullName evidence="2">Uncharacterized protein</fullName>
    </submittedName>
</protein>
<evidence type="ECO:0000313" key="2">
    <source>
        <dbReference type="EMBL" id="KAK7488261.1"/>
    </source>
</evidence>
<keyword evidence="3" id="KW-1185">Reference proteome</keyword>
<accession>A0ABD0KLY7</accession>
<proteinExistence type="predicted"/>
<dbReference type="EMBL" id="JACVVK020000152">
    <property type="protein sequence ID" value="KAK7488261.1"/>
    <property type="molecule type" value="Genomic_DNA"/>
</dbReference>
<gene>
    <name evidence="2" type="ORF">BaRGS_00020420</name>
</gene>
<reference evidence="2 3" key="1">
    <citation type="journal article" date="2023" name="Sci. Data">
        <title>Genome assembly of the Korean intertidal mud-creeper Batillaria attramentaria.</title>
        <authorList>
            <person name="Patra A.K."/>
            <person name="Ho P.T."/>
            <person name="Jun S."/>
            <person name="Lee S.J."/>
            <person name="Kim Y."/>
            <person name="Won Y.J."/>
        </authorList>
    </citation>
    <scope>NUCLEOTIDE SEQUENCE [LARGE SCALE GENOMIC DNA]</scope>
    <source>
        <strain evidence="2">Wonlab-2016</strain>
    </source>
</reference>